<evidence type="ECO:0000313" key="1">
    <source>
        <dbReference type="EMBL" id="KAK6643312.1"/>
    </source>
</evidence>
<gene>
    <name evidence="1" type="ORF">RUM43_004817</name>
</gene>
<accession>A0AAN8SDE0</accession>
<sequence length="101" mass="11565">MGFVDFRNYSASFLGPLQGTQKEKLWAVGDTEEFVSAQQQMGTERSCRQERMGTLQTREKRRNEKLKLYQSSTGASCFSSAENILVDRGKMRNFKCCECFA</sequence>
<dbReference type="EMBL" id="JAWJWE010000002">
    <property type="protein sequence ID" value="KAK6643312.1"/>
    <property type="molecule type" value="Genomic_DNA"/>
</dbReference>
<proteinExistence type="predicted"/>
<name>A0AAN8SDE0_POLSC</name>
<reference evidence="1 2" key="1">
    <citation type="submission" date="2023-10" db="EMBL/GenBank/DDBJ databases">
        <title>Genomes of two closely related lineages of the louse Polyplax serrata with different host specificities.</title>
        <authorList>
            <person name="Martinu J."/>
            <person name="Tarabai H."/>
            <person name="Stefka J."/>
            <person name="Hypsa V."/>
        </authorList>
    </citation>
    <scope>NUCLEOTIDE SEQUENCE [LARGE SCALE GENOMIC DNA]</scope>
    <source>
        <strain evidence="1">HR10_N</strain>
    </source>
</reference>
<dbReference type="AlphaFoldDB" id="A0AAN8SDE0"/>
<protein>
    <submittedName>
        <fullName evidence="1">Uncharacterized protein</fullName>
    </submittedName>
</protein>
<organism evidence="1 2">
    <name type="scientific">Polyplax serrata</name>
    <name type="common">Common mouse louse</name>
    <dbReference type="NCBI Taxonomy" id="468196"/>
    <lineage>
        <taxon>Eukaryota</taxon>
        <taxon>Metazoa</taxon>
        <taxon>Ecdysozoa</taxon>
        <taxon>Arthropoda</taxon>
        <taxon>Hexapoda</taxon>
        <taxon>Insecta</taxon>
        <taxon>Pterygota</taxon>
        <taxon>Neoptera</taxon>
        <taxon>Paraneoptera</taxon>
        <taxon>Psocodea</taxon>
        <taxon>Troctomorpha</taxon>
        <taxon>Phthiraptera</taxon>
        <taxon>Anoplura</taxon>
        <taxon>Polyplacidae</taxon>
        <taxon>Polyplax</taxon>
    </lineage>
</organism>
<dbReference type="Proteomes" id="UP001372834">
    <property type="component" value="Unassembled WGS sequence"/>
</dbReference>
<comment type="caution">
    <text evidence="1">The sequence shown here is derived from an EMBL/GenBank/DDBJ whole genome shotgun (WGS) entry which is preliminary data.</text>
</comment>
<evidence type="ECO:0000313" key="2">
    <source>
        <dbReference type="Proteomes" id="UP001372834"/>
    </source>
</evidence>